<dbReference type="GO" id="GO:0045271">
    <property type="term" value="C:respiratory chain complex I"/>
    <property type="evidence" value="ECO:0007669"/>
    <property type="project" value="InterPro"/>
</dbReference>
<keyword evidence="3" id="KW-0999">Mitochondrion inner membrane</keyword>
<keyword evidence="8" id="KW-1185">Reference proteome</keyword>
<evidence type="ECO:0000256" key="4">
    <source>
        <dbReference type="ARBA" id="ARBA00022989"/>
    </source>
</evidence>
<accession>A0A6A7BXZ0</accession>
<evidence type="ECO:0000256" key="1">
    <source>
        <dbReference type="ARBA" id="ARBA00004448"/>
    </source>
</evidence>
<keyword evidence="2" id="KW-0812">Transmembrane</keyword>
<gene>
    <name evidence="7" type="ORF">K470DRAFT_249077</name>
</gene>
<sequence length="187" mass="19619">MGEDYQPIDTLRSTLKAGLYTGLGGLFLTTIKASLTRAPIGAFAALRKHGATTAVSGGMGAAYMFAKSATANLRENDDATSASVGGLFAGAVLGLRFGTLPAVVGYGSALAATLGTFTYLGGRLRGFPAFGDEMANKQAMRLNRRRPVEETVRELGEGRGIYGPGYEERRAQRLKDAYGVSVPTTQS</sequence>
<evidence type="ECO:0000256" key="5">
    <source>
        <dbReference type="ARBA" id="ARBA00023128"/>
    </source>
</evidence>
<evidence type="ECO:0000313" key="7">
    <source>
        <dbReference type="EMBL" id="KAF2859579.1"/>
    </source>
</evidence>
<evidence type="ECO:0000313" key="8">
    <source>
        <dbReference type="Proteomes" id="UP000799421"/>
    </source>
</evidence>
<keyword evidence="7" id="KW-0830">Ubiquinone</keyword>
<protein>
    <submittedName>
        <fullName evidence="7">NADH-ubiquinone oxidoreductase 213 kDa subunit</fullName>
    </submittedName>
</protein>
<keyword evidence="6" id="KW-0472">Membrane</keyword>
<dbReference type="GO" id="GO:0005743">
    <property type="term" value="C:mitochondrial inner membrane"/>
    <property type="evidence" value="ECO:0007669"/>
    <property type="project" value="UniProtKB-SubCell"/>
</dbReference>
<dbReference type="EMBL" id="MU005991">
    <property type="protein sequence ID" value="KAF2859579.1"/>
    <property type="molecule type" value="Genomic_DNA"/>
</dbReference>
<dbReference type="AlphaFoldDB" id="A0A6A7BXZ0"/>
<proteinExistence type="predicted"/>
<evidence type="ECO:0000256" key="3">
    <source>
        <dbReference type="ARBA" id="ARBA00022792"/>
    </source>
</evidence>
<evidence type="ECO:0000256" key="6">
    <source>
        <dbReference type="ARBA" id="ARBA00023136"/>
    </source>
</evidence>
<dbReference type="InterPro" id="IPR039205">
    <property type="entry name" value="NDUFA11"/>
</dbReference>
<name>A0A6A7BXZ0_9PEZI</name>
<dbReference type="OrthoDB" id="1913277at2759"/>
<keyword evidence="5" id="KW-0496">Mitochondrion</keyword>
<reference evidence="7" key="1">
    <citation type="journal article" date="2020" name="Stud. Mycol.">
        <title>101 Dothideomycetes genomes: a test case for predicting lifestyles and emergence of pathogens.</title>
        <authorList>
            <person name="Haridas S."/>
            <person name="Albert R."/>
            <person name="Binder M."/>
            <person name="Bloem J."/>
            <person name="Labutti K."/>
            <person name="Salamov A."/>
            <person name="Andreopoulos B."/>
            <person name="Baker S."/>
            <person name="Barry K."/>
            <person name="Bills G."/>
            <person name="Bluhm B."/>
            <person name="Cannon C."/>
            <person name="Castanera R."/>
            <person name="Culley D."/>
            <person name="Daum C."/>
            <person name="Ezra D."/>
            <person name="Gonzalez J."/>
            <person name="Henrissat B."/>
            <person name="Kuo A."/>
            <person name="Liang C."/>
            <person name="Lipzen A."/>
            <person name="Lutzoni F."/>
            <person name="Magnuson J."/>
            <person name="Mondo S."/>
            <person name="Nolan M."/>
            <person name="Ohm R."/>
            <person name="Pangilinan J."/>
            <person name="Park H.-J."/>
            <person name="Ramirez L."/>
            <person name="Alfaro M."/>
            <person name="Sun H."/>
            <person name="Tritt A."/>
            <person name="Yoshinaga Y."/>
            <person name="Zwiers L.-H."/>
            <person name="Turgeon B."/>
            <person name="Goodwin S."/>
            <person name="Spatafora J."/>
            <person name="Crous P."/>
            <person name="Grigoriev I."/>
        </authorList>
    </citation>
    <scope>NUCLEOTIDE SEQUENCE</scope>
    <source>
        <strain evidence="7">CBS 480.64</strain>
    </source>
</reference>
<dbReference type="PANTHER" id="PTHR21382:SF1">
    <property type="entry name" value="NADH DEHYDROGENASE [UBIQUINONE] 1 ALPHA SUBCOMPLEX SUBUNIT 11"/>
    <property type="match status" value="1"/>
</dbReference>
<dbReference type="Proteomes" id="UP000799421">
    <property type="component" value="Unassembled WGS sequence"/>
</dbReference>
<organism evidence="7 8">
    <name type="scientific">Piedraia hortae CBS 480.64</name>
    <dbReference type="NCBI Taxonomy" id="1314780"/>
    <lineage>
        <taxon>Eukaryota</taxon>
        <taxon>Fungi</taxon>
        <taxon>Dikarya</taxon>
        <taxon>Ascomycota</taxon>
        <taxon>Pezizomycotina</taxon>
        <taxon>Dothideomycetes</taxon>
        <taxon>Dothideomycetidae</taxon>
        <taxon>Capnodiales</taxon>
        <taxon>Piedraiaceae</taxon>
        <taxon>Piedraia</taxon>
    </lineage>
</organism>
<keyword evidence="4" id="KW-1133">Transmembrane helix</keyword>
<dbReference type="PANTHER" id="PTHR21382">
    <property type="entry name" value="NADH-UBIQUINONE OXIDOREDUCTASE SUBUNIT"/>
    <property type="match status" value="1"/>
</dbReference>
<evidence type="ECO:0000256" key="2">
    <source>
        <dbReference type="ARBA" id="ARBA00022692"/>
    </source>
</evidence>
<dbReference type="GO" id="GO:0006120">
    <property type="term" value="P:mitochondrial electron transport, NADH to ubiquinone"/>
    <property type="evidence" value="ECO:0007669"/>
    <property type="project" value="InterPro"/>
</dbReference>
<comment type="subcellular location">
    <subcellularLocation>
        <location evidence="1">Mitochondrion inner membrane</location>
        <topology evidence="1">Multi-pass membrane protein</topology>
    </subcellularLocation>
</comment>